<sequence>MAATAELEPATGNATLGPEEAESMVGPGTEFPGPVVLGALADRLGASGPPERQASLGVTRAGLEQGPPEHIADLQRDSGEQPEGREPLTERDLGAGLLAELPAEDLPTGPSERRRVGRSSKQLAGVPEGGPEAGALRGRGQWLQVLGGDFSHLDVSLCVVLYSLSFMGLLAMYTYFRARMRALKGHAGHPTA</sequence>
<proteinExistence type="predicted"/>
<evidence type="ECO:0000313" key="3">
    <source>
        <dbReference type="EMBL" id="KAK1329265.1"/>
    </source>
</evidence>
<feature type="region of interest" description="Disordered" evidence="1">
    <location>
        <begin position="1"/>
        <end position="132"/>
    </location>
</feature>
<feature type="compositionally biased region" description="Basic and acidic residues" evidence="1">
    <location>
        <begin position="70"/>
        <end position="93"/>
    </location>
</feature>
<organism evidence="3 4">
    <name type="scientific">Cnephaeus nilssonii</name>
    <name type="common">Northern bat</name>
    <name type="synonym">Eptesicus nilssonii</name>
    <dbReference type="NCBI Taxonomy" id="3371016"/>
    <lineage>
        <taxon>Eukaryota</taxon>
        <taxon>Metazoa</taxon>
        <taxon>Chordata</taxon>
        <taxon>Craniata</taxon>
        <taxon>Vertebrata</taxon>
        <taxon>Euteleostomi</taxon>
        <taxon>Mammalia</taxon>
        <taxon>Eutheria</taxon>
        <taxon>Laurasiatheria</taxon>
        <taxon>Chiroptera</taxon>
        <taxon>Yangochiroptera</taxon>
        <taxon>Vespertilionidae</taxon>
        <taxon>Cnephaeus</taxon>
    </lineage>
</organism>
<feature type="transmembrane region" description="Helical" evidence="2">
    <location>
        <begin position="159"/>
        <end position="176"/>
    </location>
</feature>
<evidence type="ECO:0000256" key="2">
    <source>
        <dbReference type="SAM" id="Phobius"/>
    </source>
</evidence>
<evidence type="ECO:0000313" key="4">
    <source>
        <dbReference type="Proteomes" id="UP001177744"/>
    </source>
</evidence>
<dbReference type="EMBL" id="JAULJE010000022">
    <property type="protein sequence ID" value="KAK1329265.1"/>
    <property type="molecule type" value="Genomic_DNA"/>
</dbReference>
<gene>
    <name evidence="3" type="ORF">QTO34_011446</name>
</gene>
<name>A0AA40LE01_CNENI</name>
<keyword evidence="4" id="KW-1185">Reference proteome</keyword>
<feature type="compositionally biased region" description="Low complexity" evidence="1">
    <location>
        <begin position="94"/>
        <end position="107"/>
    </location>
</feature>
<evidence type="ECO:0000256" key="1">
    <source>
        <dbReference type="SAM" id="MobiDB-lite"/>
    </source>
</evidence>
<reference evidence="3" key="1">
    <citation type="submission" date="2023-06" db="EMBL/GenBank/DDBJ databases">
        <title>Reference genome for the Northern bat (Eptesicus nilssonii), a most northern bat species.</title>
        <authorList>
            <person name="Laine V.N."/>
            <person name="Pulliainen A.T."/>
            <person name="Lilley T.M."/>
        </authorList>
    </citation>
    <scope>NUCLEOTIDE SEQUENCE</scope>
    <source>
        <strain evidence="3">BLF_Eptnil</strain>
        <tissue evidence="3">Kidney</tissue>
    </source>
</reference>
<keyword evidence="2" id="KW-0812">Transmembrane</keyword>
<comment type="caution">
    <text evidence="3">The sequence shown here is derived from an EMBL/GenBank/DDBJ whole genome shotgun (WGS) entry which is preliminary data.</text>
</comment>
<dbReference type="AlphaFoldDB" id="A0AA40LE01"/>
<keyword evidence="2" id="KW-0472">Membrane</keyword>
<protein>
    <submittedName>
        <fullName evidence="3">Uncharacterized protein</fullName>
    </submittedName>
</protein>
<accession>A0AA40LE01</accession>
<dbReference type="Proteomes" id="UP001177744">
    <property type="component" value="Unassembled WGS sequence"/>
</dbReference>
<keyword evidence="2" id="KW-1133">Transmembrane helix</keyword>